<keyword evidence="3" id="KW-1185">Reference proteome</keyword>
<organism evidence="2 3">
    <name type="scientific">Streptosporangium carneum</name>
    <dbReference type="NCBI Taxonomy" id="47481"/>
    <lineage>
        <taxon>Bacteria</taxon>
        <taxon>Bacillati</taxon>
        <taxon>Actinomycetota</taxon>
        <taxon>Actinomycetes</taxon>
        <taxon>Streptosporangiales</taxon>
        <taxon>Streptosporangiaceae</taxon>
        <taxon>Streptosporangium</taxon>
    </lineage>
</organism>
<feature type="transmembrane region" description="Helical" evidence="1">
    <location>
        <begin position="39"/>
        <end position="61"/>
    </location>
</feature>
<reference evidence="2" key="1">
    <citation type="journal article" date="2014" name="Int. J. Syst. Evol. Microbiol.">
        <title>Complete genome sequence of Corynebacterium casei LMG S-19264T (=DSM 44701T), isolated from a smear-ripened cheese.</title>
        <authorList>
            <consortium name="US DOE Joint Genome Institute (JGI-PGF)"/>
            <person name="Walter F."/>
            <person name="Albersmeier A."/>
            <person name="Kalinowski J."/>
            <person name="Ruckert C."/>
        </authorList>
    </citation>
    <scope>NUCLEOTIDE SEQUENCE</scope>
    <source>
        <strain evidence="2">VKM Ac-2007</strain>
    </source>
</reference>
<keyword evidence="1" id="KW-0812">Transmembrane</keyword>
<proteinExistence type="predicted"/>
<accession>A0A9W6I6L1</accession>
<keyword evidence="1" id="KW-0472">Membrane</keyword>
<dbReference type="SUPFAM" id="SSF53335">
    <property type="entry name" value="S-adenosyl-L-methionine-dependent methyltransferases"/>
    <property type="match status" value="1"/>
</dbReference>
<dbReference type="Proteomes" id="UP001143474">
    <property type="component" value="Unassembled WGS sequence"/>
</dbReference>
<sequence length="340" mass="36721">MRMPSMRFPSRSMTVATGLALTASALAYGAGEIDARLSSALSAGLVAGTGYLALTAVRSVLRVSRRGNARTKRTGRATGRALARLERKVGSLESASGTRHAECVGAVTRSQDLMERGFTRVGKECRSLEREIQRSYVQLEALADLRALITPRAPLPPLRGWAASPDVLRTMVAWILRTRPRTIVECGSGSSSVWLGYVAERIGATIVALEHDARYAEASRDLVRAHGLSAVVEVRDAPLQPWESEEETYLWYSRDALADVADVGLVFVDGPPGDTGPDARYPALPLLLPRCSEQVAIFLDDAARAGDRAVSDRWAAHFPEVVRTSHAAEKGLDVFVRSGA</sequence>
<comment type="caution">
    <text evidence="2">The sequence shown here is derived from an EMBL/GenBank/DDBJ whole genome shotgun (WGS) entry which is preliminary data.</text>
</comment>
<dbReference type="AlphaFoldDB" id="A0A9W6I6L1"/>
<dbReference type="Pfam" id="PF13578">
    <property type="entry name" value="Methyltransf_24"/>
    <property type="match status" value="1"/>
</dbReference>
<keyword evidence="1" id="KW-1133">Transmembrane helix</keyword>
<evidence type="ECO:0000313" key="2">
    <source>
        <dbReference type="EMBL" id="GLK11899.1"/>
    </source>
</evidence>
<evidence type="ECO:0000256" key="1">
    <source>
        <dbReference type="SAM" id="Phobius"/>
    </source>
</evidence>
<name>A0A9W6I6L1_9ACTN</name>
<reference evidence="2" key="2">
    <citation type="submission" date="2023-01" db="EMBL/GenBank/DDBJ databases">
        <authorList>
            <person name="Sun Q."/>
            <person name="Evtushenko L."/>
        </authorList>
    </citation>
    <scope>NUCLEOTIDE SEQUENCE</scope>
    <source>
        <strain evidence="2">VKM Ac-2007</strain>
    </source>
</reference>
<evidence type="ECO:0000313" key="3">
    <source>
        <dbReference type="Proteomes" id="UP001143474"/>
    </source>
</evidence>
<dbReference type="InterPro" id="IPR029063">
    <property type="entry name" value="SAM-dependent_MTases_sf"/>
</dbReference>
<gene>
    <name evidence="2" type="ORF">GCM10017600_53070</name>
</gene>
<dbReference type="Gene3D" id="3.40.50.150">
    <property type="entry name" value="Vaccinia Virus protein VP39"/>
    <property type="match status" value="1"/>
</dbReference>
<protein>
    <submittedName>
        <fullName evidence="2">Uncharacterized protein</fullName>
    </submittedName>
</protein>
<dbReference type="EMBL" id="BSEV01000013">
    <property type="protein sequence ID" value="GLK11899.1"/>
    <property type="molecule type" value="Genomic_DNA"/>
</dbReference>